<evidence type="ECO:0000313" key="2">
    <source>
        <dbReference type="EMBL" id="KAF0683260.1"/>
    </source>
</evidence>
<evidence type="ECO:0000313" key="3">
    <source>
        <dbReference type="EMBL" id="VFU01329.1"/>
    </source>
</evidence>
<feature type="domain" description="Nudix hydrolase" evidence="1">
    <location>
        <begin position="4"/>
        <end position="191"/>
    </location>
</feature>
<keyword evidence="4" id="KW-1185">Reference proteome</keyword>
<dbReference type="PROSITE" id="PS51462">
    <property type="entry name" value="NUDIX"/>
    <property type="match status" value="1"/>
</dbReference>
<dbReference type="Proteomes" id="UP000332933">
    <property type="component" value="Unassembled WGS sequence"/>
</dbReference>
<dbReference type="EMBL" id="VJMH01007434">
    <property type="protein sequence ID" value="KAF0683260.1"/>
    <property type="molecule type" value="Genomic_DNA"/>
</dbReference>
<sequence>MVDVVVDAATVVCLRESEARWDVLLGQNEVKNWLRSTRERDVLMRYPGEWKFPGGTRDAADASLSATATRELDEEFLGAVSPSSSVVLHFASAKTTIAVQGKRFKMHNFVALAPENPWLEDATLVDRINARLQAKRRAFQAAVDDGTFWTMDEQAKEALSPEVHQVQWFPIADAIAMMEPGRVAHVNAFQAEQFARYGVVERDPMYQSMRTLQDMASLRRYDIQDLPRTKI</sequence>
<dbReference type="OrthoDB" id="206213at2759"/>
<gene>
    <name evidence="3" type="primary">Aste57867_24692</name>
    <name evidence="2" type="ORF">As57867_024614</name>
    <name evidence="3" type="ORF">ASTE57867_24692</name>
</gene>
<proteinExistence type="predicted"/>
<dbReference type="AlphaFoldDB" id="A0A485LRR6"/>
<dbReference type="Pfam" id="PF00293">
    <property type="entry name" value="NUDIX"/>
    <property type="match status" value="1"/>
</dbReference>
<dbReference type="InterPro" id="IPR015797">
    <property type="entry name" value="NUDIX_hydrolase-like_dom_sf"/>
</dbReference>
<dbReference type="InterPro" id="IPR000086">
    <property type="entry name" value="NUDIX_hydrolase_dom"/>
</dbReference>
<dbReference type="EMBL" id="CAADRA010007460">
    <property type="protein sequence ID" value="VFU01329.1"/>
    <property type="molecule type" value="Genomic_DNA"/>
</dbReference>
<protein>
    <submittedName>
        <fullName evidence="3">Aste57867_24692 protein</fullName>
    </submittedName>
</protein>
<dbReference type="SUPFAM" id="SSF55811">
    <property type="entry name" value="Nudix"/>
    <property type="match status" value="1"/>
</dbReference>
<evidence type="ECO:0000259" key="1">
    <source>
        <dbReference type="PROSITE" id="PS51462"/>
    </source>
</evidence>
<reference evidence="3 4" key="1">
    <citation type="submission" date="2019-03" db="EMBL/GenBank/DDBJ databases">
        <authorList>
            <person name="Gaulin E."/>
            <person name="Dumas B."/>
        </authorList>
    </citation>
    <scope>NUCLEOTIDE SEQUENCE [LARGE SCALE GENOMIC DNA]</scope>
    <source>
        <strain evidence="3">CBS 568.67</strain>
    </source>
</reference>
<evidence type="ECO:0000313" key="4">
    <source>
        <dbReference type="Proteomes" id="UP000332933"/>
    </source>
</evidence>
<accession>A0A485LRR6</accession>
<dbReference type="Gene3D" id="3.90.79.10">
    <property type="entry name" value="Nucleoside Triphosphate Pyrophosphohydrolase"/>
    <property type="match status" value="1"/>
</dbReference>
<name>A0A485LRR6_9STRA</name>
<reference evidence="2" key="2">
    <citation type="submission" date="2019-06" db="EMBL/GenBank/DDBJ databases">
        <title>Genomics analysis of Aphanomyces spp. identifies a new class of oomycete effector associated with host adaptation.</title>
        <authorList>
            <person name="Gaulin E."/>
        </authorList>
    </citation>
    <scope>NUCLEOTIDE SEQUENCE</scope>
    <source>
        <strain evidence="2">CBS 578.67</strain>
    </source>
</reference>
<organism evidence="3 4">
    <name type="scientific">Aphanomyces stellatus</name>
    <dbReference type="NCBI Taxonomy" id="120398"/>
    <lineage>
        <taxon>Eukaryota</taxon>
        <taxon>Sar</taxon>
        <taxon>Stramenopiles</taxon>
        <taxon>Oomycota</taxon>
        <taxon>Saprolegniomycetes</taxon>
        <taxon>Saprolegniales</taxon>
        <taxon>Verrucalvaceae</taxon>
        <taxon>Aphanomyces</taxon>
    </lineage>
</organism>